<evidence type="ECO:0000313" key="1">
    <source>
        <dbReference type="EMBL" id="PNR40877.1"/>
    </source>
</evidence>
<evidence type="ECO:0000313" key="2">
    <source>
        <dbReference type="EnsemblPlants" id="Pp3c14_9759V3.1"/>
    </source>
</evidence>
<reference evidence="1 3" key="1">
    <citation type="journal article" date="2008" name="Science">
        <title>The Physcomitrella genome reveals evolutionary insights into the conquest of land by plants.</title>
        <authorList>
            <person name="Rensing S."/>
            <person name="Lang D."/>
            <person name="Zimmer A."/>
            <person name="Terry A."/>
            <person name="Salamov A."/>
            <person name="Shapiro H."/>
            <person name="Nishiyama T."/>
            <person name="Perroud P.-F."/>
            <person name="Lindquist E."/>
            <person name="Kamisugi Y."/>
            <person name="Tanahashi T."/>
            <person name="Sakakibara K."/>
            <person name="Fujita T."/>
            <person name="Oishi K."/>
            <person name="Shin-I T."/>
            <person name="Kuroki Y."/>
            <person name="Toyoda A."/>
            <person name="Suzuki Y."/>
            <person name="Hashimoto A."/>
            <person name="Yamaguchi K."/>
            <person name="Sugano A."/>
            <person name="Kohara Y."/>
            <person name="Fujiyama A."/>
            <person name="Anterola A."/>
            <person name="Aoki S."/>
            <person name="Ashton N."/>
            <person name="Barbazuk W.B."/>
            <person name="Barker E."/>
            <person name="Bennetzen J."/>
            <person name="Bezanilla M."/>
            <person name="Blankenship R."/>
            <person name="Cho S.H."/>
            <person name="Dutcher S."/>
            <person name="Estelle M."/>
            <person name="Fawcett J.A."/>
            <person name="Gundlach H."/>
            <person name="Hanada K."/>
            <person name="Heyl A."/>
            <person name="Hicks K.A."/>
            <person name="Hugh J."/>
            <person name="Lohr M."/>
            <person name="Mayer K."/>
            <person name="Melkozernov A."/>
            <person name="Murata T."/>
            <person name="Nelson D."/>
            <person name="Pils B."/>
            <person name="Prigge M."/>
            <person name="Reiss B."/>
            <person name="Renner T."/>
            <person name="Rombauts S."/>
            <person name="Rushton P."/>
            <person name="Sanderfoot A."/>
            <person name="Schween G."/>
            <person name="Shiu S.-H."/>
            <person name="Stueber K."/>
            <person name="Theodoulou F.L."/>
            <person name="Tu H."/>
            <person name="Van de Peer Y."/>
            <person name="Verrier P.J."/>
            <person name="Waters E."/>
            <person name="Wood A."/>
            <person name="Yang L."/>
            <person name="Cove D."/>
            <person name="Cuming A."/>
            <person name="Hasebe M."/>
            <person name="Lucas S."/>
            <person name="Mishler D.B."/>
            <person name="Reski R."/>
            <person name="Grigoriev I."/>
            <person name="Quatrano R.S."/>
            <person name="Boore J.L."/>
        </authorList>
    </citation>
    <scope>NUCLEOTIDE SEQUENCE [LARGE SCALE GENOMIC DNA]</scope>
    <source>
        <strain evidence="2 3">cv. Gransden 2004</strain>
    </source>
</reference>
<dbReference type="EnsemblPlants" id="Pp3c14_9759V3.1">
    <property type="protein sequence ID" value="Pp3c14_9759V3.1"/>
    <property type="gene ID" value="Pp3c14_9759"/>
</dbReference>
<gene>
    <name evidence="1" type="ORF">PHYPA_018280</name>
</gene>
<dbReference type="AlphaFoldDB" id="A0A2K1JH44"/>
<evidence type="ECO:0000313" key="3">
    <source>
        <dbReference type="Proteomes" id="UP000006727"/>
    </source>
</evidence>
<protein>
    <submittedName>
        <fullName evidence="1 2">Uncharacterized protein</fullName>
    </submittedName>
</protein>
<reference evidence="1 3" key="2">
    <citation type="journal article" date="2018" name="Plant J.">
        <title>The Physcomitrella patens chromosome-scale assembly reveals moss genome structure and evolution.</title>
        <authorList>
            <person name="Lang D."/>
            <person name="Ullrich K.K."/>
            <person name="Murat F."/>
            <person name="Fuchs J."/>
            <person name="Jenkins J."/>
            <person name="Haas F.B."/>
            <person name="Piednoel M."/>
            <person name="Gundlach H."/>
            <person name="Van Bel M."/>
            <person name="Meyberg R."/>
            <person name="Vives C."/>
            <person name="Morata J."/>
            <person name="Symeonidi A."/>
            <person name="Hiss M."/>
            <person name="Muchero W."/>
            <person name="Kamisugi Y."/>
            <person name="Saleh O."/>
            <person name="Blanc G."/>
            <person name="Decker E.L."/>
            <person name="van Gessel N."/>
            <person name="Grimwood J."/>
            <person name="Hayes R.D."/>
            <person name="Graham S.W."/>
            <person name="Gunter L.E."/>
            <person name="McDaniel S.F."/>
            <person name="Hoernstein S.N.W."/>
            <person name="Larsson A."/>
            <person name="Li F.W."/>
            <person name="Perroud P.F."/>
            <person name="Phillips J."/>
            <person name="Ranjan P."/>
            <person name="Rokshar D.S."/>
            <person name="Rothfels C.J."/>
            <person name="Schneider L."/>
            <person name="Shu S."/>
            <person name="Stevenson D.W."/>
            <person name="Thummler F."/>
            <person name="Tillich M."/>
            <person name="Villarreal Aguilar J.C."/>
            <person name="Widiez T."/>
            <person name="Wong G.K."/>
            <person name="Wymore A."/>
            <person name="Zhang Y."/>
            <person name="Zimmer A.D."/>
            <person name="Quatrano R.S."/>
            <person name="Mayer K.F.X."/>
            <person name="Goodstein D."/>
            <person name="Casacuberta J.M."/>
            <person name="Vandepoele K."/>
            <person name="Reski R."/>
            <person name="Cuming A.C."/>
            <person name="Tuskan G.A."/>
            <person name="Maumus F."/>
            <person name="Salse J."/>
            <person name="Schmutz J."/>
            <person name="Rensing S.A."/>
        </authorList>
    </citation>
    <scope>NUCLEOTIDE SEQUENCE [LARGE SCALE GENOMIC DNA]</scope>
    <source>
        <strain evidence="2 3">cv. Gransden 2004</strain>
    </source>
</reference>
<name>A0A2K1JH44_PHYPA</name>
<accession>A0A2K1JH44</accession>
<dbReference type="Gramene" id="Pp3c14_9759V3.1">
    <property type="protein sequence ID" value="Pp3c14_9759V3.1"/>
    <property type="gene ID" value="Pp3c14_9759"/>
</dbReference>
<dbReference type="InParanoid" id="A0A2K1JH44"/>
<proteinExistence type="predicted"/>
<dbReference type="EMBL" id="ABEU02000014">
    <property type="protein sequence ID" value="PNR40877.1"/>
    <property type="molecule type" value="Genomic_DNA"/>
</dbReference>
<reference evidence="2" key="3">
    <citation type="submission" date="2020-12" db="UniProtKB">
        <authorList>
            <consortium name="EnsemblPlants"/>
        </authorList>
    </citation>
    <scope>IDENTIFICATION</scope>
</reference>
<dbReference type="Proteomes" id="UP000006727">
    <property type="component" value="Chromosome 14"/>
</dbReference>
<sequence>MRCFLNGRVRLLLKHIAAGSCKYEAPSPLLWSGKIGWEFDDTWRRLSSKSRTCAGEQLTRCGEFYVLMAGVAIALVPKQFVHHAIKVI</sequence>
<keyword evidence="3" id="KW-1185">Reference proteome</keyword>
<organism evidence="1">
    <name type="scientific">Physcomitrium patens</name>
    <name type="common">Spreading-leaved earth moss</name>
    <name type="synonym">Physcomitrella patens</name>
    <dbReference type="NCBI Taxonomy" id="3218"/>
    <lineage>
        <taxon>Eukaryota</taxon>
        <taxon>Viridiplantae</taxon>
        <taxon>Streptophyta</taxon>
        <taxon>Embryophyta</taxon>
        <taxon>Bryophyta</taxon>
        <taxon>Bryophytina</taxon>
        <taxon>Bryopsida</taxon>
        <taxon>Funariidae</taxon>
        <taxon>Funariales</taxon>
        <taxon>Funariaceae</taxon>
        <taxon>Physcomitrium</taxon>
    </lineage>
</organism>